<feature type="domain" description="DDE Tnp4" evidence="3">
    <location>
        <begin position="2"/>
        <end position="80"/>
    </location>
</feature>
<reference evidence="4 5" key="1">
    <citation type="submission" date="2023-01" db="EMBL/GenBank/DDBJ databases">
        <authorList>
            <person name="Whitehead M."/>
        </authorList>
    </citation>
    <scope>NUCLEOTIDE SEQUENCE [LARGE SCALE GENOMIC DNA]</scope>
</reference>
<keyword evidence="2" id="KW-0479">Metal-binding</keyword>
<organism evidence="4 5">
    <name type="scientific">Macrosiphum euphorbiae</name>
    <name type="common">potato aphid</name>
    <dbReference type="NCBI Taxonomy" id="13131"/>
    <lineage>
        <taxon>Eukaryota</taxon>
        <taxon>Metazoa</taxon>
        <taxon>Ecdysozoa</taxon>
        <taxon>Arthropoda</taxon>
        <taxon>Hexapoda</taxon>
        <taxon>Insecta</taxon>
        <taxon>Pterygota</taxon>
        <taxon>Neoptera</taxon>
        <taxon>Paraneoptera</taxon>
        <taxon>Hemiptera</taxon>
        <taxon>Sternorrhyncha</taxon>
        <taxon>Aphidomorpha</taxon>
        <taxon>Aphidoidea</taxon>
        <taxon>Aphididae</taxon>
        <taxon>Macrosiphini</taxon>
        <taxon>Macrosiphum</taxon>
    </lineage>
</organism>
<comment type="cofactor">
    <cofactor evidence="1">
        <name>a divalent metal cation</name>
        <dbReference type="ChEBI" id="CHEBI:60240"/>
    </cofactor>
</comment>
<evidence type="ECO:0000313" key="5">
    <source>
        <dbReference type="Proteomes" id="UP001160148"/>
    </source>
</evidence>
<dbReference type="AlphaFoldDB" id="A0AAV0XXE7"/>
<evidence type="ECO:0000256" key="1">
    <source>
        <dbReference type="ARBA" id="ARBA00001968"/>
    </source>
</evidence>
<comment type="caution">
    <text evidence="4">The sequence shown here is derived from an EMBL/GenBank/DDBJ whole genome shotgun (WGS) entry which is preliminary data.</text>
</comment>
<gene>
    <name evidence="4" type="ORF">MEUPH1_LOCUS25832</name>
</gene>
<dbReference type="EMBL" id="CARXXK010001016">
    <property type="protein sequence ID" value="CAI6371886.1"/>
    <property type="molecule type" value="Genomic_DNA"/>
</dbReference>
<accession>A0AAV0XXE7</accession>
<evidence type="ECO:0000259" key="3">
    <source>
        <dbReference type="Pfam" id="PF13359"/>
    </source>
</evidence>
<protein>
    <recommendedName>
        <fullName evidence="3">DDE Tnp4 domain-containing protein</fullName>
    </recommendedName>
</protein>
<proteinExistence type="predicted"/>
<dbReference type="Proteomes" id="UP001160148">
    <property type="component" value="Unassembled WGS sequence"/>
</dbReference>
<sequence>MAICDANYCFTFIDVGAFGNFSDSSVFKNRKFFEKLENETLSIPQPKPLPGDNENGPLPYVILADEAFGVSKTILRPYARTCCVLHNFVRVRDGYQFAHTLSIQSFETSNDTIDTQNRSGNTIRDMFANYFLADEGKVECQDKMIH</sequence>
<dbReference type="InterPro" id="IPR027806">
    <property type="entry name" value="HARBI1_dom"/>
</dbReference>
<name>A0AAV0XXE7_9HEMI</name>
<evidence type="ECO:0000313" key="4">
    <source>
        <dbReference type="EMBL" id="CAI6371886.1"/>
    </source>
</evidence>
<dbReference type="Pfam" id="PF13359">
    <property type="entry name" value="DDE_Tnp_4"/>
    <property type="match status" value="1"/>
</dbReference>
<keyword evidence="5" id="KW-1185">Reference proteome</keyword>
<evidence type="ECO:0000256" key="2">
    <source>
        <dbReference type="ARBA" id="ARBA00022723"/>
    </source>
</evidence>
<dbReference type="GO" id="GO:0046872">
    <property type="term" value="F:metal ion binding"/>
    <property type="evidence" value="ECO:0007669"/>
    <property type="project" value="UniProtKB-KW"/>
</dbReference>